<accession>A0A495V5X2</accession>
<feature type="transmembrane region" description="Helical" evidence="1">
    <location>
        <begin position="66"/>
        <end position="83"/>
    </location>
</feature>
<reference evidence="2 3" key="1">
    <citation type="submission" date="2018-10" db="EMBL/GenBank/DDBJ databases">
        <title>Genomic Encyclopedia of Archaeal and Bacterial Type Strains, Phase II (KMG-II): from individual species to whole genera.</title>
        <authorList>
            <person name="Goeker M."/>
        </authorList>
    </citation>
    <scope>NUCLEOTIDE SEQUENCE [LARGE SCALE GENOMIC DNA]</scope>
    <source>
        <strain evidence="2 3">DSM 235</strain>
    </source>
</reference>
<sequence>MANCYQCGAHIAPNQGCRRKVATGNSIGLSFGRRITPSVRAYYGPRTLCLYCAAQYDQAEKKKTKAILIILVGIVSLWLFGMWSDTQNTSRTFDYDAAEKLDLSNNDAPTIAFPVALEPISVKIENLNCYPIDFYINHELAASVPSGMARVAITRPGPLETKLCHADTSTCGNAVIINWREGMTYTIARHESCYKQNAALR</sequence>
<protein>
    <submittedName>
        <fullName evidence="2">Uncharacterized protein</fullName>
    </submittedName>
</protein>
<evidence type="ECO:0000313" key="2">
    <source>
        <dbReference type="EMBL" id="RKT43208.1"/>
    </source>
</evidence>
<keyword evidence="1" id="KW-0472">Membrane</keyword>
<evidence type="ECO:0000256" key="1">
    <source>
        <dbReference type="SAM" id="Phobius"/>
    </source>
</evidence>
<dbReference type="Proteomes" id="UP000274556">
    <property type="component" value="Unassembled WGS sequence"/>
</dbReference>
<keyword evidence="1" id="KW-1133">Transmembrane helix</keyword>
<dbReference type="RefSeq" id="WP_147430981.1">
    <property type="nucleotide sequence ID" value="NZ_RBXL01000001.1"/>
</dbReference>
<evidence type="ECO:0000313" key="3">
    <source>
        <dbReference type="Proteomes" id="UP000274556"/>
    </source>
</evidence>
<dbReference type="EMBL" id="RBXL01000001">
    <property type="protein sequence ID" value="RKT43208.1"/>
    <property type="molecule type" value="Genomic_DNA"/>
</dbReference>
<keyword evidence="1" id="KW-0812">Transmembrane</keyword>
<name>A0A495V5X2_9GAMM</name>
<gene>
    <name evidence="2" type="ORF">BDD21_0530</name>
</gene>
<organism evidence="2 3">
    <name type="scientific">Thiocapsa rosea</name>
    <dbReference type="NCBI Taxonomy" id="69360"/>
    <lineage>
        <taxon>Bacteria</taxon>
        <taxon>Pseudomonadati</taxon>
        <taxon>Pseudomonadota</taxon>
        <taxon>Gammaproteobacteria</taxon>
        <taxon>Chromatiales</taxon>
        <taxon>Chromatiaceae</taxon>
        <taxon>Thiocapsa</taxon>
    </lineage>
</organism>
<dbReference type="AlphaFoldDB" id="A0A495V5X2"/>
<proteinExistence type="predicted"/>
<comment type="caution">
    <text evidence="2">The sequence shown here is derived from an EMBL/GenBank/DDBJ whole genome shotgun (WGS) entry which is preliminary data.</text>
</comment>
<keyword evidence="3" id="KW-1185">Reference proteome</keyword>